<dbReference type="GO" id="GO:0007131">
    <property type="term" value="P:reciprocal meiotic recombination"/>
    <property type="evidence" value="ECO:0007669"/>
    <property type="project" value="TreeGrafter"/>
</dbReference>
<dbReference type="PANTHER" id="PTHR36722:SF1">
    <property type="entry name" value="TYPE 2 DNA TOPOISOMERASE 6 SUBUNIT B-LIKE"/>
    <property type="match status" value="1"/>
</dbReference>
<dbReference type="PANTHER" id="PTHR36722">
    <property type="entry name" value="TYPE 2 DNA TOPOISOMERASE 6 SUBUNIT B-LIKE"/>
    <property type="match status" value="1"/>
</dbReference>
<organism evidence="2 3">
    <name type="scientific">Coffea canephora</name>
    <name type="common">Robusta coffee</name>
    <dbReference type="NCBI Taxonomy" id="49390"/>
    <lineage>
        <taxon>Eukaryota</taxon>
        <taxon>Viridiplantae</taxon>
        <taxon>Streptophyta</taxon>
        <taxon>Embryophyta</taxon>
        <taxon>Tracheophyta</taxon>
        <taxon>Spermatophyta</taxon>
        <taxon>Magnoliopsida</taxon>
        <taxon>eudicotyledons</taxon>
        <taxon>Gunneridae</taxon>
        <taxon>Pentapetalae</taxon>
        <taxon>asterids</taxon>
        <taxon>lamiids</taxon>
        <taxon>Gentianales</taxon>
        <taxon>Rubiaceae</taxon>
        <taxon>Ixoroideae</taxon>
        <taxon>Gardenieae complex</taxon>
        <taxon>Bertiereae - Coffeeae clade</taxon>
        <taxon>Coffeeae</taxon>
        <taxon>Coffea</taxon>
    </lineage>
</organism>
<keyword evidence="3" id="KW-1185">Reference proteome</keyword>
<dbReference type="InParanoid" id="A0A068UZZ9"/>
<dbReference type="Proteomes" id="UP000295252">
    <property type="component" value="Chromosome III"/>
</dbReference>
<dbReference type="FunCoup" id="A0A068UZZ9">
    <property type="interactions" value="122"/>
</dbReference>
<protein>
    <recommendedName>
        <fullName evidence="4">Type 2 DNA topoisomerase 6 subunit B-like</fullName>
    </recommendedName>
</protein>
<keyword evidence="1" id="KW-0472">Membrane</keyword>
<keyword evidence="1" id="KW-1133">Transmembrane helix</keyword>
<dbReference type="EMBL" id="HG739158">
    <property type="protein sequence ID" value="CDP13173.1"/>
    <property type="molecule type" value="Genomic_DNA"/>
</dbReference>
<dbReference type="STRING" id="49390.A0A068UZZ9"/>
<keyword evidence="1" id="KW-0812">Transmembrane</keyword>
<evidence type="ECO:0008006" key="4">
    <source>
        <dbReference type="Google" id="ProtNLM"/>
    </source>
</evidence>
<feature type="transmembrane region" description="Helical" evidence="1">
    <location>
        <begin position="92"/>
        <end position="115"/>
    </location>
</feature>
<dbReference type="GO" id="GO:0030674">
    <property type="term" value="F:protein-macromolecule adaptor activity"/>
    <property type="evidence" value="ECO:0007669"/>
    <property type="project" value="TreeGrafter"/>
</dbReference>
<sequence>MEVSSVQNLCKHASFSISDTGVGCNLKEFEALRYATNPISASKFDGVITITTTGISDNEIHTFSLNINETISSGRLTKLSSISKCGAKFRHAIFYTVVSFLLKTLFSIIFLFLLFEFFFDFFLQTVAVELLVDSLGVRGSQLQSCVLAVDCSPLPSSATNIERLKSGLEEYVLKHGNRLENFCQLCFSTAEHLKVGTGMAKGSGTSQSKRQMMEAVDFTPCSIPQPSLDALTSIKWKDYGLTLKRITDQDDIALLEWENLPPNFHIDIALHSYHKEYPLYAGNRQADKTFTRKALKLALDELKETNDKALLSSHALKICNYAPDLAKTIAGLVLSSCDINFKKECFSVLGLQCQKLEASGLENCIKDKILSAIGSNDRKAQRTREPAAVLFQNDCFQLDFQDEEYEDGEEMFSSLNL</sequence>
<proteinExistence type="predicted"/>
<dbReference type="PhylomeDB" id="A0A068UZZ9"/>
<dbReference type="AlphaFoldDB" id="A0A068UZZ9"/>
<dbReference type="GO" id="GO:0000793">
    <property type="term" value="C:condensed chromosome"/>
    <property type="evidence" value="ECO:0007669"/>
    <property type="project" value="TreeGrafter"/>
</dbReference>
<accession>A0A068UZZ9</accession>
<reference evidence="3" key="1">
    <citation type="journal article" date="2014" name="Science">
        <title>The coffee genome provides insight into the convergent evolution of caffeine biosynthesis.</title>
        <authorList>
            <person name="Denoeud F."/>
            <person name="Carretero-Paulet L."/>
            <person name="Dereeper A."/>
            <person name="Droc G."/>
            <person name="Guyot R."/>
            <person name="Pietrella M."/>
            <person name="Zheng C."/>
            <person name="Alberti A."/>
            <person name="Anthony F."/>
            <person name="Aprea G."/>
            <person name="Aury J.M."/>
            <person name="Bento P."/>
            <person name="Bernard M."/>
            <person name="Bocs S."/>
            <person name="Campa C."/>
            <person name="Cenci A."/>
            <person name="Combes M.C."/>
            <person name="Crouzillat D."/>
            <person name="Da Silva C."/>
            <person name="Daddiego L."/>
            <person name="De Bellis F."/>
            <person name="Dussert S."/>
            <person name="Garsmeur O."/>
            <person name="Gayraud T."/>
            <person name="Guignon V."/>
            <person name="Jahn K."/>
            <person name="Jamilloux V."/>
            <person name="Joet T."/>
            <person name="Labadie K."/>
            <person name="Lan T."/>
            <person name="Leclercq J."/>
            <person name="Lepelley M."/>
            <person name="Leroy T."/>
            <person name="Li L.T."/>
            <person name="Librado P."/>
            <person name="Lopez L."/>
            <person name="Munoz A."/>
            <person name="Noel B."/>
            <person name="Pallavicini A."/>
            <person name="Perrotta G."/>
            <person name="Poncet V."/>
            <person name="Pot D."/>
            <person name="Priyono X."/>
            <person name="Rigoreau M."/>
            <person name="Rouard M."/>
            <person name="Rozas J."/>
            <person name="Tranchant-Dubreuil C."/>
            <person name="VanBuren R."/>
            <person name="Zhang Q."/>
            <person name="Andrade A.C."/>
            <person name="Argout X."/>
            <person name="Bertrand B."/>
            <person name="de Kochko A."/>
            <person name="Graziosi G."/>
            <person name="Henry R.J."/>
            <person name="Jayarama X."/>
            <person name="Ming R."/>
            <person name="Nagai C."/>
            <person name="Rounsley S."/>
            <person name="Sankoff D."/>
            <person name="Giuliano G."/>
            <person name="Albert V.A."/>
            <person name="Wincker P."/>
            <person name="Lashermes P."/>
        </authorList>
    </citation>
    <scope>NUCLEOTIDE SEQUENCE [LARGE SCALE GENOMIC DNA]</scope>
    <source>
        <strain evidence="3">cv. DH200-94</strain>
    </source>
</reference>
<name>A0A068UZZ9_COFCA</name>
<dbReference type="GO" id="GO:0042138">
    <property type="term" value="P:meiotic DNA double-strand break formation"/>
    <property type="evidence" value="ECO:0007669"/>
    <property type="project" value="InterPro"/>
</dbReference>
<evidence type="ECO:0000313" key="3">
    <source>
        <dbReference type="Proteomes" id="UP000295252"/>
    </source>
</evidence>
<evidence type="ECO:0000256" key="1">
    <source>
        <dbReference type="SAM" id="Phobius"/>
    </source>
</evidence>
<dbReference type="OrthoDB" id="1918529at2759"/>
<evidence type="ECO:0000313" key="2">
    <source>
        <dbReference type="EMBL" id="CDP13173.1"/>
    </source>
</evidence>
<dbReference type="InterPro" id="IPR034566">
    <property type="entry name" value="MTOPVIB_plant"/>
</dbReference>
<dbReference type="OMA" id="ELQWDNM"/>
<dbReference type="Gramene" id="CDP13173">
    <property type="protein sequence ID" value="CDP13173"/>
    <property type="gene ID" value="GSCOC_T00038031001"/>
</dbReference>
<gene>
    <name evidence="2" type="ORF">GSCOC_T00038031001</name>
</gene>